<accession>A0A1B2ET44</accession>
<dbReference type="PIRSF" id="PIRSF028177">
    <property type="entry name" value="Polyketide_synth_Omtfrase_TcmP"/>
    <property type="match status" value="1"/>
</dbReference>
<protein>
    <recommendedName>
        <fullName evidence="4">Methyltransferase</fullName>
    </recommendedName>
</protein>
<evidence type="ECO:0008006" key="4">
    <source>
        <dbReference type="Google" id="ProtNLM"/>
    </source>
</evidence>
<dbReference type="EMBL" id="CP016617">
    <property type="protein sequence ID" value="ANY83143.1"/>
    <property type="molecule type" value="Genomic_DNA"/>
</dbReference>
<dbReference type="SUPFAM" id="SSF53335">
    <property type="entry name" value="S-adenosyl-L-methionine-dependent methyltransferases"/>
    <property type="match status" value="1"/>
</dbReference>
<dbReference type="PANTHER" id="PTHR43619">
    <property type="entry name" value="S-ADENOSYL-L-METHIONINE-DEPENDENT METHYLTRANSFERASE YKTD-RELATED"/>
    <property type="match status" value="1"/>
</dbReference>
<dbReference type="InterPro" id="IPR007213">
    <property type="entry name" value="Ppm1/Ppm2/Tcmp"/>
</dbReference>
<dbReference type="InterPro" id="IPR029063">
    <property type="entry name" value="SAM-dependent_MTases_sf"/>
</dbReference>
<gene>
    <name evidence="3" type="ORF">BB934_33700</name>
</gene>
<dbReference type="Gene3D" id="3.40.50.150">
    <property type="entry name" value="Vaccinia Virus protein VP39"/>
    <property type="match status" value="1"/>
</dbReference>
<keyword evidence="1" id="KW-0489">Methyltransferase</keyword>
<sequence length="286" mass="31869">MTIRPKTGRSTADLDCVEQTLLIPLAARVLARRLFPNQGFADPAAEAIAARLACDLTPFEADREMLRGLVERSLILDQLLRDFLNHHPDAQVLSLGSGLSTQFERLDNGQLQWLDVDLPAVAELRRTLFPPHPRRRLVSASVAEAGWTSILGDLQGPTFVVAEGLLMYLERAQVFQLARDLAEVQNGGPVEFAYDYYCAQMVGQAWLNSSMRRLGAEFKWGLAGPEELSLGEPHWRVIDTHPVMERLGWPYDILWSSFRFFTGVRPYGIAHLKLLDDAPGACGSSV</sequence>
<evidence type="ECO:0000313" key="3">
    <source>
        <dbReference type="EMBL" id="ANY83143.1"/>
    </source>
</evidence>
<evidence type="ECO:0000256" key="2">
    <source>
        <dbReference type="ARBA" id="ARBA00022679"/>
    </source>
</evidence>
<dbReference type="AlphaFoldDB" id="A0A1B2ET44"/>
<dbReference type="Pfam" id="PF04072">
    <property type="entry name" value="LCM"/>
    <property type="match status" value="1"/>
</dbReference>
<keyword evidence="2" id="KW-0808">Transferase</keyword>
<proteinExistence type="predicted"/>
<dbReference type="InterPro" id="IPR016874">
    <property type="entry name" value="TcmP-like"/>
</dbReference>
<dbReference type="GO" id="GO:0032259">
    <property type="term" value="P:methylation"/>
    <property type="evidence" value="ECO:0007669"/>
    <property type="project" value="UniProtKB-KW"/>
</dbReference>
<dbReference type="GO" id="GO:0008168">
    <property type="term" value="F:methyltransferase activity"/>
    <property type="evidence" value="ECO:0007669"/>
    <property type="project" value="UniProtKB-KW"/>
</dbReference>
<dbReference type="PANTHER" id="PTHR43619:SF2">
    <property type="entry name" value="S-ADENOSYL-L-METHIONINE-DEPENDENT METHYLTRANSFERASES SUPERFAMILY PROTEIN"/>
    <property type="match status" value="1"/>
</dbReference>
<reference evidence="3" key="1">
    <citation type="submission" date="2016-07" db="EMBL/GenBank/DDBJ databases">
        <title>Microvirga ossetica sp. nov. a new species of rhizobia isolated from root nodules of the legume species Vicia alpestris Steven originated from North Ossetia region in the Caucasus.</title>
        <authorList>
            <person name="Safronova V.I."/>
            <person name="Kuznetsova I.G."/>
            <person name="Sazanova A.L."/>
            <person name="Belimov A."/>
            <person name="Andronov E."/>
            <person name="Osledkin Y.S."/>
            <person name="Onishchuk O.P."/>
            <person name="Kurchak O.N."/>
            <person name="Shaposhnikov A.I."/>
            <person name="Willems A."/>
            <person name="Tikhonovich I.A."/>
        </authorList>
    </citation>
    <scope>NUCLEOTIDE SEQUENCE [LARGE SCALE GENOMIC DNA]</scope>
    <source>
        <strain evidence="3">V5/3M</strain>
        <plasmid evidence="3">unnamed1</plasmid>
    </source>
</reference>
<dbReference type="OrthoDB" id="9800233at2"/>
<dbReference type="RefSeq" id="WP_157934487.1">
    <property type="nucleotide sequence ID" value="NZ_CP016617.1"/>
</dbReference>
<organism evidence="3">
    <name type="scientific">Microvirga ossetica</name>
    <dbReference type="NCBI Taxonomy" id="1882682"/>
    <lineage>
        <taxon>Bacteria</taxon>
        <taxon>Pseudomonadati</taxon>
        <taxon>Pseudomonadota</taxon>
        <taxon>Alphaproteobacteria</taxon>
        <taxon>Hyphomicrobiales</taxon>
        <taxon>Methylobacteriaceae</taxon>
        <taxon>Microvirga</taxon>
    </lineage>
</organism>
<name>A0A1B2ET44_9HYPH</name>
<geneLocation type="plasmid" evidence="3">
    <name>unnamed1</name>
</geneLocation>
<keyword evidence="3" id="KW-0614">Plasmid</keyword>
<dbReference type="KEGG" id="moc:BB934_33700"/>
<evidence type="ECO:0000256" key="1">
    <source>
        <dbReference type="ARBA" id="ARBA00022603"/>
    </source>
</evidence>